<keyword evidence="2" id="KW-1185">Reference proteome</keyword>
<proteinExistence type="predicted"/>
<name>A0ACC2LM65_PERAE</name>
<organism evidence="1 2">
    <name type="scientific">Persea americana</name>
    <name type="common">Avocado</name>
    <dbReference type="NCBI Taxonomy" id="3435"/>
    <lineage>
        <taxon>Eukaryota</taxon>
        <taxon>Viridiplantae</taxon>
        <taxon>Streptophyta</taxon>
        <taxon>Embryophyta</taxon>
        <taxon>Tracheophyta</taxon>
        <taxon>Spermatophyta</taxon>
        <taxon>Magnoliopsida</taxon>
        <taxon>Magnoliidae</taxon>
        <taxon>Laurales</taxon>
        <taxon>Lauraceae</taxon>
        <taxon>Persea</taxon>
    </lineage>
</organism>
<dbReference type="Proteomes" id="UP001234297">
    <property type="component" value="Chromosome 8"/>
</dbReference>
<accession>A0ACC2LM65</accession>
<evidence type="ECO:0000313" key="1">
    <source>
        <dbReference type="EMBL" id="KAJ8634258.1"/>
    </source>
</evidence>
<evidence type="ECO:0000313" key="2">
    <source>
        <dbReference type="Proteomes" id="UP001234297"/>
    </source>
</evidence>
<reference evidence="1 2" key="1">
    <citation type="journal article" date="2022" name="Hortic Res">
        <title>A haplotype resolved chromosomal level avocado genome allows analysis of novel avocado genes.</title>
        <authorList>
            <person name="Nath O."/>
            <person name="Fletcher S.J."/>
            <person name="Hayward A."/>
            <person name="Shaw L.M."/>
            <person name="Masouleh A.K."/>
            <person name="Furtado A."/>
            <person name="Henry R.J."/>
            <person name="Mitter N."/>
        </authorList>
    </citation>
    <scope>NUCLEOTIDE SEQUENCE [LARGE SCALE GENOMIC DNA]</scope>
    <source>
        <strain evidence="2">cv. Hass</strain>
    </source>
</reference>
<comment type="caution">
    <text evidence="1">The sequence shown here is derived from an EMBL/GenBank/DDBJ whole genome shotgun (WGS) entry which is preliminary data.</text>
</comment>
<protein>
    <submittedName>
        <fullName evidence="1">Uncharacterized protein</fullName>
    </submittedName>
</protein>
<dbReference type="EMBL" id="CM056816">
    <property type="protein sequence ID" value="KAJ8634258.1"/>
    <property type="molecule type" value="Genomic_DNA"/>
</dbReference>
<sequence length="973" mass="110225">MVEILRLLPLNSIVQCRNVCKRWQSLTNYFLTNPFNVAASYECYLHNYECMERAQRGGILQISDLDLRINFRKEGPNDSRILSSCNGLFFCAYLRKKPFLVECYIFNPWTKDIVPLPKPRGLRRIDYRCNSLCGLAVENHSRDNNNNNNVALYKIVMAHEHRYHGAYKFEIYSPDVKRWLTLDRATERHRCRGRLDKTAVYCNRVLYWRCSENDHALFFNLETEASGYLDLPREEEEVVVVDDDDAITDSGGLIECDGHLHYIRIGSAGSHRLIVWKMCTTISDGNPCSNCRIWTSRFTRFGLTRGEKSFDVDVKTNRESEMEIGDDGGESRLKVEVGVPNFPVYLRWSKMSLGDQAFFLLAFVACTTSLAFTCLVVAAVPTLYAMRRAAISLSKLADTAREELPSTMAAIRLSGMEISDLTLELSDLSQEIADGVNKSVRAVQAAEAGIQQLGILAQRQTISMIQERASLPIISLQPVVSGAAKKTSRAIGQATKAFMNIISRVRDVNGSYPDSFPDPLTFPVVCFRWHIGPAILPSELQLGSVFKPSSFIPNCLMIDHPVLALDMCSPAQQTVENPTSLSQSIREFTQFLLKMTTPNIGPLQSDSTNHRPCFFHFIPAAALFFIVFLIWNTFITTDYNQITSSWRISIPVQDTSSGRCKDQCRPYGSEALPKGIVITASDLEMQPLWGSRKEKKKAKESKSLLALAVGIKQKEIVDKIVRKFPSCDFTVMLFHYDAVVDEWRDLPWSASVLHVSAMNQTKWWFSKRFLHPDIVAEYEYIFIWDEDLGVENFHPGRYLSIVKEEGLEISQPALDPTNLPVHHGITVRGKGLVHRRMFKPGKCFANSTEPPCTGWVEMMAPVFSRAAWRCAWYMIQNDLIHAWGLDKKLGYCAQGDRTKNVGVVDSEYIVHHGLPTLGGSDERKGSDDASGRAAVRLQSAREMGIFEKRWQAAVEEHDDCWTDPYPHSRSRSR</sequence>
<gene>
    <name evidence="1" type="ORF">MRB53_027594</name>
</gene>